<name>A0A4R1RG12_9FLAO</name>
<comment type="similarity">
    <text evidence="6">Belongs to the ABC-4 integral membrane protein family.</text>
</comment>
<evidence type="ECO:0000256" key="5">
    <source>
        <dbReference type="ARBA" id="ARBA00023136"/>
    </source>
</evidence>
<gene>
    <name evidence="9" type="ORF">EV196_10654</name>
</gene>
<dbReference type="InterPro" id="IPR003838">
    <property type="entry name" value="ABC3_permease_C"/>
</dbReference>
<keyword evidence="5 7" id="KW-0472">Membrane</keyword>
<comment type="caution">
    <text evidence="9">The sequence shown here is derived from an EMBL/GenBank/DDBJ whole genome shotgun (WGS) entry which is preliminary data.</text>
</comment>
<dbReference type="GO" id="GO:0005886">
    <property type="term" value="C:plasma membrane"/>
    <property type="evidence" value="ECO:0007669"/>
    <property type="project" value="UniProtKB-SubCell"/>
</dbReference>
<evidence type="ECO:0000256" key="2">
    <source>
        <dbReference type="ARBA" id="ARBA00022475"/>
    </source>
</evidence>
<dbReference type="Proteomes" id="UP000295455">
    <property type="component" value="Unassembled WGS sequence"/>
</dbReference>
<feature type="transmembrane region" description="Helical" evidence="7">
    <location>
        <begin position="20"/>
        <end position="40"/>
    </location>
</feature>
<evidence type="ECO:0000256" key="4">
    <source>
        <dbReference type="ARBA" id="ARBA00022989"/>
    </source>
</evidence>
<evidence type="ECO:0000313" key="10">
    <source>
        <dbReference type="Proteomes" id="UP000295455"/>
    </source>
</evidence>
<dbReference type="InterPro" id="IPR050250">
    <property type="entry name" value="Macrolide_Exporter_MacB"/>
</dbReference>
<feature type="transmembrane region" description="Helical" evidence="7">
    <location>
        <begin position="288"/>
        <end position="317"/>
    </location>
</feature>
<dbReference type="RefSeq" id="WP_132218148.1">
    <property type="nucleotide sequence ID" value="NZ_OX156936.1"/>
</dbReference>
<dbReference type="Pfam" id="PF02687">
    <property type="entry name" value="FtsX"/>
    <property type="match status" value="1"/>
</dbReference>
<feature type="transmembrane region" description="Helical" evidence="7">
    <location>
        <begin position="245"/>
        <end position="268"/>
    </location>
</feature>
<keyword evidence="9" id="KW-0449">Lipoprotein</keyword>
<evidence type="ECO:0000256" key="7">
    <source>
        <dbReference type="SAM" id="Phobius"/>
    </source>
</evidence>
<keyword evidence="2" id="KW-1003">Cell membrane</keyword>
<evidence type="ECO:0000256" key="1">
    <source>
        <dbReference type="ARBA" id="ARBA00004651"/>
    </source>
</evidence>
<dbReference type="OrthoDB" id="976557at2"/>
<accession>A0A4R1RG12</accession>
<dbReference type="EMBL" id="SLUP01000006">
    <property type="protein sequence ID" value="TCL64866.1"/>
    <property type="molecule type" value="Genomic_DNA"/>
</dbReference>
<sequence>MKLAIQLAYKNLIGAGLRTWLNVIVLSFAFIIIIFFNALLQGWSNQAKEDGIAWDFGYGHILNRNYDPYDAFTIQDGHDIIPKNLENTTPILIQQGSIYPDGRLVSVLLKGIDTNQDILKIPSAKFKNTTAAIPAIIGKRMAESANLKVGDEVILRWRDKNGVFDASYISIIDVFDTTVPSIDAGQIWLPLEKLQKMTNLQTQATLFVVNKNYQQNTLDNWKFVKQKTLLKDIEDVIATESIGSAVMYLVFLLIALLAIFDTQVLSIFRRQKEIGTYVALGMTRPKVVSLFTIEGTMHSIFAIIVGCMYGVPIFIYLNQSGITMPDFAGSMGIGLDKAIFPVYNPSIILLTILFIILASAIVSYLPARKIARMNPVLALKGKLQ</sequence>
<evidence type="ECO:0000313" key="9">
    <source>
        <dbReference type="EMBL" id="TCL64866.1"/>
    </source>
</evidence>
<feature type="transmembrane region" description="Helical" evidence="7">
    <location>
        <begin position="347"/>
        <end position="365"/>
    </location>
</feature>
<dbReference type="PANTHER" id="PTHR30572:SF4">
    <property type="entry name" value="ABC TRANSPORTER PERMEASE YTRF"/>
    <property type="match status" value="1"/>
</dbReference>
<dbReference type="AlphaFoldDB" id="A0A4R1RG12"/>
<protein>
    <submittedName>
        <fullName evidence="9">ABC-type lipoprotein release transport system permease subunit</fullName>
    </submittedName>
</protein>
<organism evidence="9 10">
    <name type="scientific">Mariniflexile fucanivorans</name>
    <dbReference type="NCBI Taxonomy" id="264023"/>
    <lineage>
        <taxon>Bacteria</taxon>
        <taxon>Pseudomonadati</taxon>
        <taxon>Bacteroidota</taxon>
        <taxon>Flavobacteriia</taxon>
        <taxon>Flavobacteriales</taxon>
        <taxon>Flavobacteriaceae</taxon>
        <taxon>Mariniflexile</taxon>
    </lineage>
</organism>
<dbReference type="GO" id="GO:0022857">
    <property type="term" value="F:transmembrane transporter activity"/>
    <property type="evidence" value="ECO:0007669"/>
    <property type="project" value="TreeGrafter"/>
</dbReference>
<comment type="subcellular location">
    <subcellularLocation>
        <location evidence="1">Cell membrane</location>
        <topology evidence="1">Multi-pass membrane protein</topology>
    </subcellularLocation>
</comment>
<evidence type="ECO:0000256" key="6">
    <source>
        <dbReference type="ARBA" id="ARBA00038076"/>
    </source>
</evidence>
<keyword evidence="10" id="KW-1185">Reference proteome</keyword>
<evidence type="ECO:0000256" key="3">
    <source>
        <dbReference type="ARBA" id="ARBA00022692"/>
    </source>
</evidence>
<reference evidence="9 10" key="1">
    <citation type="submission" date="2019-03" db="EMBL/GenBank/DDBJ databases">
        <title>Genomic Encyclopedia of Type Strains, Phase IV (KMG-IV): sequencing the most valuable type-strain genomes for metagenomic binning, comparative biology and taxonomic classification.</title>
        <authorList>
            <person name="Goeker M."/>
        </authorList>
    </citation>
    <scope>NUCLEOTIDE SEQUENCE [LARGE SCALE GENOMIC DNA]</scope>
    <source>
        <strain evidence="9 10">DSM 18792</strain>
    </source>
</reference>
<keyword evidence="4 7" id="KW-1133">Transmembrane helix</keyword>
<keyword evidence="3 7" id="KW-0812">Transmembrane</keyword>
<evidence type="ECO:0000259" key="8">
    <source>
        <dbReference type="Pfam" id="PF02687"/>
    </source>
</evidence>
<proteinExistence type="inferred from homology"/>
<feature type="domain" description="ABC3 transporter permease C-terminal" evidence="8">
    <location>
        <begin position="246"/>
        <end position="375"/>
    </location>
</feature>
<dbReference type="PANTHER" id="PTHR30572">
    <property type="entry name" value="MEMBRANE COMPONENT OF TRANSPORTER-RELATED"/>
    <property type="match status" value="1"/>
</dbReference>